<dbReference type="Proteomes" id="UP000199400">
    <property type="component" value="Unassembled WGS sequence"/>
</dbReference>
<dbReference type="PANTHER" id="PTHR11046:SF0">
    <property type="entry name" value="OLIGORIBONUCLEASE, MITOCHONDRIAL"/>
    <property type="match status" value="1"/>
</dbReference>
<dbReference type="NCBIfam" id="NF003765">
    <property type="entry name" value="PRK05359.1"/>
    <property type="match status" value="1"/>
</dbReference>
<dbReference type="RefSeq" id="WP_096329472.1">
    <property type="nucleotide sequence ID" value="NZ_FOMX01000003.1"/>
</dbReference>
<gene>
    <name evidence="6" type="primary">orn</name>
    <name evidence="8" type="ORF">SAMN02745121_00976</name>
</gene>
<dbReference type="GO" id="GO:0003676">
    <property type="term" value="F:nucleic acid binding"/>
    <property type="evidence" value="ECO:0007669"/>
    <property type="project" value="InterPro"/>
</dbReference>
<evidence type="ECO:0000256" key="1">
    <source>
        <dbReference type="ARBA" id="ARBA00009921"/>
    </source>
</evidence>
<comment type="subcellular location">
    <subcellularLocation>
        <location evidence="6">Cytoplasm</location>
    </subcellularLocation>
</comment>
<keyword evidence="9" id="KW-1185">Reference proteome</keyword>
<dbReference type="STRING" id="54.SAMN02745121_00976"/>
<keyword evidence="3 6" id="KW-0378">Hydrolase</keyword>
<name>A0A1I1UCZ2_9BACT</name>
<comment type="function">
    <text evidence="6">3'-to-5' exoribonuclease specific for small oligoribonucleotides.</text>
</comment>
<accession>A0A1I1UCZ2</accession>
<dbReference type="FunFam" id="3.30.420.10:FF:000003">
    <property type="entry name" value="Oligoribonuclease"/>
    <property type="match status" value="1"/>
</dbReference>
<protein>
    <recommendedName>
        <fullName evidence="5 6">Oligoribonuclease</fullName>
        <ecNumber evidence="6">3.1.-.-</ecNumber>
    </recommendedName>
</protein>
<dbReference type="HAMAP" id="MF_00045">
    <property type="entry name" value="Oligoribonuclease"/>
    <property type="match status" value="1"/>
</dbReference>
<dbReference type="Pfam" id="PF00929">
    <property type="entry name" value="RNase_T"/>
    <property type="match status" value="1"/>
</dbReference>
<dbReference type="AlphaFoldDB" id="A0A1I1UCZ2"/>
<proteinExistence type="inferred from homology"/>
<dbReference type="OrthoDB" id="9801329at2"/>
<comment type="similarity">
    <text evidence="1 6">Belongs to the oligoribonuclease family.</text>
</comment>
<feature type="domain" description="Exonuclease" evidence="7">
    <location>
        <begin position="6"/>
        <end position="178"/>
    </location>
</feature>
<evidence type="ECO:0000256" key="6">
    <source>
        <dbReference type="HAMAP-Rule" id="MF_00045"/>
    </source>
</evidence>
<dbReference type="InterPro" id="IPR036397">
    <property type="entry name" value="RNaseH_sf"/>
</dbReference>
<evidence type="ECO:0000313" key="9">
    <source>
        <dbReference type="Proteomes" id="UP000199400"/>
    </source>
</evidence>
<dbReference type="PANTHER" id="PTHR11046">
    <property type="entry name" value="OLIGORIBONUCLEASE, MITOCHONDRIAL"/>
    <property type="match status" value="1"/>
</dbReference>
<sequence length="178" mass="19834">MDAAPPLVWIDLEMSGLDPDHCQILEIAAIVTDGDLNIVAEGPDLVIHQPDAVLDAMDEWCTRQHGNSGLTAAVKASTVSLAEAEAQVLELVRRHCPPGKSPLCGNSIGHDRRFLIRYMPALAGHLSYRNIDVSSVKELVRRWYPTVSAPAKRETHRALDDIRESIAELRFYRENVFR</sequence>
<dbReference type="GO" id="GO:0000175">
    <property type="term" value="F:3'-5'-RNA exonuclease activity"/>
    <property type="evidence" value="ECO:0007669"/>
    <property type="project" value="InterPro"/>
</dbReference>
<dbReference type="SMART" id="SM00479">
    <property type="entry name" value="EXOIII"/>
    <property type="match status" value="1"/>
</dbReference>
<evidence type="ECO:0000259" key="7">
    <source>
        <dbReference type="SMART" id="SM00479"/>
    </source>
</evidence>
<dbReference type="InterPro" id="IPR013520">
    <property type="entry name" value="Ribonucl_H"/>
</dbReference>
<dbReference type="InterPro" id="IPR012337">
    <property type="entry name" value="RNaseH-like_sf"/>
</dbReference>
<evidence type="ECO:0000256" key="4">
    <source>
        <dbReference type="ARBA" id="ARBA00022839"/>
    </source>
</evidence>
<dbReference type="GO" id="GO:0006259">
    <property type="term" value="P:DNA metabolic process"/>
    <property type="evidence" value="ECO:0007669"/>
    <property type="project" value="UniProtKB-ARBA"/>
</dbReference>
<keyword evidence="6" id="KW-0963">Cytoplasm</keyword>
<evidence type="ECO:0000256" key="3">
    <source>
        <dbReference type="ARBA" id="ARBA00022801"/>
    </source>
</evidence>
<keyword evidence="4 6" id="KW-0269">Exonuclease</keyword>
<evidence type="ECO:0000256" key="2">
    <source>
        <dbReference type="ARBA" id="ARBA00022722"/>
    </source>
</evidence>
<reference evidence="9" key="1">
    <citation type="submission" date="2016-10" db="EMBL/GenBank/DDBJ databases">
        <authorList>
            <person name="Varghese N."/>
            <person name="Submissions S."/>
        </authorList>
    </citation>
    <scope>NUCLEOTIDE SEQUENCE [LARGE SCALE GENOMIC DNA]</scope>
    <source>
        <strain evidence="9">ATCC 25963</strain>
    </source>
</reference>
<dbReference type="Gene3D" id="3.30.420.10">
    <property type="entry name" value="Ribonuclease H-like superfamily/Ribonuclease H"/>
    <property type="match status" value="1"/>
</dbReference>
<evidence type="ECO:0000313" key="8">
    <source>
        <dbReference type="EMBL" id="SFD65830.1"/>
    </source>
</evidence>
<dbReference type="EC" id="3.1.-.-" evidence="6"/>
<dbReference type="SUPFAM" id="SSF53098">
    <property type="entry name" value="Ribonuclease H-like"/>
    <property type="match status" value="1"/>
</dbReference>
<dbReference type="GO" id="GO:0005737">
    <property type="term" value="C:cytoplasm"/>
    <property type="evidence" value="ECO:0007669"/>
    <property type="project" value="UniProtKB-SubCell"/>
</dbReference>
<dbReference type="EMBL" id="FOMX01000003">
    <property type="protein sequence ID" value="SFD65830.1"/>
    <property type="molecule type" value="Genomic_DNA"/>
</dbReference>
<dbReference type="InterPro" id="IPR022894">
    <property type="entry name" value="Oligoribonuclease"/>
</dbReference>
<keyword evidence="2 6" id="KW-0540">Nuclease</keyword>
<organism evidence="8 9">
    <name type="scientific">Nannocystis exedens</name>
    <dbReference type="NCBI Taxonomy" id="54"/>
    <lineage>
        <taxon>Bacteria</taxon>
        <taxon>Pseudomonadati</taxon>
        <taxon>Myxococcota</taxon>
        <taxon>Polyangia</taxon>
        <taxon>Nannocystales</taxon>
        <taxon>Nannocystaceae</taxon>
        <taxon>Nannocystis</taxon>
    </lineage>
</organism>
<dbReference type="CDD" id="cd06135">
    <property type="entry name" value="Orn"/>
    <property type="match status" value="1"/>
</dbReference>
<evidence type="ECO:0000256" key="5">
    <source>
        <dbReference type="ARBA" id="ARBA00070964"/>
    </source>
</evidence>
<feature type="active site" evidence="6">
    <location>
        <position position="128"/>
    </location>
</feature>